<proteinExistence type="predicted"/>
<dbReference type="Proteomes" id="UP001165060">
    <property type="component" value="Unassembled WGS sequence"/>
</dbReference>
<keyword evidence="2" id="KW-1185">Reference proteome</keyword>
<comment type="caution">
    <text evidence="1">The sequence shown here is derived from an EMBL/GenBank/DDBJ whole genome shotgun (WGS) entry which is preliminary data.</text>
</comment>
<protein>
    <submittedName>
        <fullName evidence="1">Uncharacterized protein</fullName>
    </submittedName>
</protein>
<name>A0ABQ6NBZ2_9STRA</name>
<organism evidence="1 2">
    <name type="scientific">Tetraparma gracilis</name>
    <dbReference type="NCBI Taxonomy" id="2962635"/>
    <lineage>
        <taxon>Eukaryota</taxon>
        <taxon>Sar</taxon>
        <taxon>Stramenopiles</taxon>
        <taxon>Ochrophyta</taxon>
        <taxon>Bolidophyceae</taxon>
        <taxon>Parmales</taxon>
        <taxon>Triparmaceae</taxon>
        <taxon>Tetraparma</taxon>
    </lineage>
</organism>
<sequence length="43" mass="4425">LIDRVLTPGDKVLTDGAAALGEMTSGQTFQDEQGDGFGGGWNV</sequence>
<accession>A0ABQ6NBZ2</accession>
<evidence type="ECO:0000313" key="2">
    <source>
        <dbReference type="Proteomes" id="UP001165060"/>
    </source>
</evidence>
<gene>
    <name evidence="1" type="ORF">TeGR_g7755</name>
</gene>
<feature type="non-terminal residue" evidence="1">
    <location>
        <position position="1"/>
    </location>
</feature>
<dbReference type="EMBL" id="BRYB01006386">
    <property type="protein sequence ID" value="GMI56351.1"/>
    <property type="molecule type" value="Genomic_DNA"/>
</dbReference>
<evidence type="ECO:0000313" key="1">
    <source>
        <dbReference type="EMBL" id="GMI56351.1"/>
    </source>
</evidence>
<reference evidence="1 2" key="1">
    <citation type="journal article" date="2023" name="Commun. Biol.">
        <title>Genome analysis of Parmales, the sister group of diatoms, reveals the evolutionary specialization of diatoms from phago-mixotrophs to photoautotrophs.</title>
        <authorList>
            <person name="Ban H."/>
            <person name="Sato S."/>
            <person name="Yoshikawa S."/>
            <person name="Yamada K."/>
            <person name="Nakamura Y."/>
            <person name="Ichinomiya M."/>
            <person name="Sato N."/>
            <person name="Blanc-Mathieu R."/>
            <person name="Endo H."/>
            <person name="Kuwata A."/>
            <person name="Ogata H."/>
        </authorList>
    </citation>
    <scope>NUCLEOTIDE SEQUENCE [LARGE SCALE GENOMIC DNA]</scope>
</reference>